<reference evidence="4" key="2">
    <citation type="submission" date="2025-09" db="UniProtKB">
        <authorList>
            <consortium name="Ensembl"/>
        </authorList>
    </citation>
    <scope>IDENTIFICATION</scope>
</reference>
<dbReference type="InterPro" id="IPR050951">
    <property type="entry name" value="Retrovirus_Pol_polyprotein"/>
</dbReference>
<name>A0A8C5ABF8_GADMO</name>
<dbReference type="OMA" id="GRGHEHI"/>
<dbReference type="Gene3D" id="1.10.340.70">
    <property type="match status" value="1"/>
</dbReference>
<accession>A0A8C5ABF8</accession>
<sequence length="401" mass="44860">MAHTHLLGAHLGMDKTRDRILNRFYWPGVKRNVEDYCRACPECQRTAPRPTVRNPLIPMPLIEVPFDRLGLDIIGPLPKTCRGHRYLLVMVDYATRYPEAVPLRAATAKAVAREVMVLFSRVGIVREILTDQGSCFMSRVLKDLTSLLQIRHLRTSVYHPQTDGLVERFNKTLKSMLKKVMEADGKNWDQLLPHVLFAIREVPQASTGFSPFELLYGRRPRGLLDIARDAWESQPSPHRTVIEHVEQMRGRMAQIWPVVREHLGRAQQAQARVYNRGAQHCTFNPGDQVLVLVPTAECKFLAKWQDPYDVNLPGRRRQLPGAATGVTQDHPGLPHQPAEAVATTNSPARTSPPVPVRTTTPARGNSGGAAEPKPDPGHEGSGPPAPRLLLGAAREDRDRQP</sequence>
<evidence type="ECO:0000256" key="1">
    <source>
        <dbReference type="ARBA" id="ARBA00039658"/>
    </source>
</evidence>
<reference evidence="4" key="1">
    <citation type="submission" date="2025-08" db="UniProtKB">
        <authorList>
            <consortium name="Ensembl"/>
        </authorList>
    </citation>
    <scope>IDENTIFICATION</scope>
</reference>
<organism evidence="4 5">
    <name type="scientific">Gadus morhua</name>
    <name type="common">Atlantic cod</name>
    <dbReference type="NCBI Taxonomy" id="8049"/>
    <lineage>
        <taxon>Eukaryota</taxon>
        <taxon>Metazoa</taxon>
        <taxon>Chordata</taxon>
        <taxon>Craniata</taxon>
        <taxon>Vertebrata</taxon>
        <taxon>Euteleostomi</taxon>
        <taxon>Actinopterygii</taxon>
        <taxon>Neopterygii</taxon>
        <taxon>Teleostei</taxon>
        <taxon>Neoteleostei</taxon>
        <taxon>Acanthomorphata</taxon>
        <taxon>Zeiogadaria</taxon>
        <taxon>Gadariae</taxon>
        <taxon>Gadiformes</taxon>
        <taxon>Gadoidei</taxon>
        <taxon>Gadidae</taxon>
        <taxon>Gadus</taxon>
    </lineage>
</organism>
<dbReference type="Gene3D" id="3.30.420.10">
    <property type="entry name" value="Ribonuclease H-like superfamily/Ribonuclease H"/>
    <property type="match status" value="1"/>
</dbReference>
<dbReference type="FunFam" id="3.30.420.10:FF:000032">
    <property type="entry name" value="Retrovirus-related Pol polyprotein from transposon 297-like Protein"/>
    <property type="match status" value="1"/>
</dbReference>
<dbReference type="Pfam" id="PF00665">
    <property type="entry name" value="rve"/>
    <property type="match status" value="1"/>
</dbReference>
<dbReference type="Proteomes" id="UP000694546">
    <property type="component" value="Chromosome 11"/>
</dbReference>
<feature type="region of interest" description="Disordered" evidence="2">
    <location>
        <begin position="315"/>
        <end position="401"/>
    </location>
</feature>
<dbReference type="GO" id="GO:0015074">
    <property type="term" value="P:DNA integration"/>
    <property type="evidence" value="ECO:0007669"/>
    <property type="project" value="InterPro"/>
</dbReference>
<evidence type="ECO:0000256" key="2">
    <source>
        <dbReference type="SAM" id="MobiDB-lite"/>
    </source>
</evidence>
<dbReference type="InterPro" id="IPR036397">
    <property type="entry name" value="RNaseH_sf"/>
</dbReference>
<protein>
    <recommendedName>
        <fullName evidence="1">Gypsy retrotransposon integrase-like protein 1</fullName>
    </recommendedName>
</protein>
<proteinExistence type="predicted"/>
<dbReference type="PANTHER" id="PTHR37984">
    <property type="entry name" value="PROTEIN CBG26694"/>
    <property type="match status" value="1"/>
</dbReference>
<dbReference type="InterPro" id="IPR041588">
    <property type="entry name" value="Integrase_H2C2"/>
</dbReference>
<dbReference type="Ensembl" id="ENSGMOT00000048406.1">
    <property type="protein sequence ID" value="ENSGMOP00000029734.1"/>
    <property type="gene ID" value="ENSGMOG00000035060.1"/>
</dbReference>
<evidence type="ECO:0000313" key="4">
    <source>
        <dbReference type="Ensembl" id="ENSGMOP00000029734.1"/>
    </source>
</evidence>
<dbReference type="InterPro" id="IPR012337">
    <property type="entry name" value="RNaseH-like_sf"/>
</dbReference>
<dbReference type="GO" id="GO:0003676">
    <property type="term" value="F:nucleic acid binding"/>
    <property type="evidence" value="ECO:0007669"/>
    <property type="project" value="InterPro"/>
</dbReference>
<evidence type="ECO:0000313" key="5">
    <source>
        <dbReference type="Proteomes" id="UP000694546"/>
    </source>
</evidence>
<keyword evidence="5" id="KW-1185">Reference proteome</keyword>
<dbReference type="AlphaFoldDB" id="A0A8C5ABF8"/>
<dbReference type="PANTHER" id="PTHR37984:SF15">
    <property type="entry name" value="INTEGRASE CATALYTIC DOMAIN-CONTAINING PROTEIN"/>
    <property type="match status" value="1"/>
</dbReference>
<dbReference type="SUPFAM" id="SSF53098">
    <property type="entry name" value="Ribonuclease H-like"/>
    <property type="match status" value="1"/>
</dbReference>
<dbReference type="Pfam" id="PF17921">
    <property type="entry name" value="Integrase_H2C2"/>
    <property type="match status" value="1"/>
</dbReference>
<evidence type="ECO:0000259" key="3">
    <source>
        <dbReference type="PROSITE" id="PS50994"/>
    </source>
</evidence>
<dbReference type="InterPro" id="IPR001584">
    <property type="entry name" value="Integrase_cat-core"/>
</dbReference>
<feature type="domain" description="Integrase catalytic" evidence="3">
    <location>
        <begin position="61"/>
        <end position="219"/>
    </location>
</feature>
<dbReference type="PROSITE" id="PS50994">
    <property type="entry name" value="INTEGRASE"/>
    <property type="match status" value="1"/>
</dbReference>
<dbReference type="GeneTree" id="ENSGT01050000244855"/>